<dbReference type="Gene3D" id="1.10.260.40">
    <property type="entry name" value="lambda repressor-like DNA-binding domains"/>
    <property type="match status" value="1"/>
</dbReference>
<gene>
    <name evidence="2" type="ORF">JK634_11475</name>
</gene>
<comment type="caution">
    <text evidence="2">The sequence shown here is derived from an EMBL/GenBank/DDBJ whole genome shotgun (WGS) entry which is preliminary data.</text>
</comment>
<dbReference type="SMART" id="SM00028">
    <property type="entry name" value="TPR"/>
    <property type="match status" value="6"/>
</dbReference>
<dbReference type="Gene3D" id="1.25.40.10">
    <property type="entry name" value="Tetratricopeptide repeat domain"/>
    <property type="match status" value="2"/>
</dbReference>
<keyword evidence="1" id="KW-0802">TPR repeat</keyword>
<keyword evidence="3" id="KW-1185">Reference proteome</keyword>
<dbReference type="InterPro" id="IPR010982">
    <property type="entry name" value="Lambda_DNA-bd_dom_sf"/>
</dbReference>
<dbReference type="InterPro" id="IPR053163">
    <property type="entry name" value="HTH-type_regulator_Rgg"/>
</dbReference>
<dbReference type="SUPFAM" id="SSF48452">
    <property type="entry name" value="TPR-like"/>
    <property type="match status" value="1"/>
</dbReference>
<evidence type="ECO:0000313" key="2">
    <source>
        <dbReference type="EMBL" id="MBL4932430.1"/>
    </source>
</evidence>
<dbReference type="CDD" id="cd00093">
    <property type="entry name" value="HTH_XRE"/>
    <property type="match status" value="1"/>
</dbReference>
<dbReference type="InterPro" id="IPR019734">
    <property type="entry name" value="TPR_rpt"/>
</dbReference>
<accession>A0A937K5J7</accession>
<protein>
    <submittedName>
        <fullName evidence="2">Transcriptional regulator</fullName>
    </submittedName>
</protein>
<dbReference type="PROSITE" id="PS50293">
    <property type="entry name" value="TPR_REGION"/>
    <property type="match status" value="1"/>
</dbReference>
<dbReference type="EMBL" id="JAESWA010000022">
    <property type="protein sequence ID" value="MBL4932430.1"/>
    <property type="molecule type" value="Genomic_DNA"/>
</dbReference>
<evidence type="ECO:0000313" key="3">
    <source>
        <dbReference type="Proteomes" id="UP000623681"/>
    </source>
</evidence>
<dbReference type="GO" id="GO:0003677">
    <property type="term" value="F:DNA binding"/>
    <property type="evidence" value="ECO:0007669"/>
    <property type="project" value="InterPro"/>
</dbReference>
<sequence length="420" mass="50096">MEILSTGEKIKRARVYKGITLKELCGDKISISKMSCIENEKIKAEKEVLEYIAAKLFLDLDYLLKDVKEQLVDNIELIRKNLFSGEDIEENIKYNLEYANEYEYFDLSFELMHLLFQYYLEESKYENIQLIVSQYYYLSQKNIDKEIVINYFHDMGKYFCQNKEYTEAITYYERLIEVLSSNKFKDKGEYAYTLYSKALCYYKLKEIHKAYEDMKCVEKYIKYVEDSINKGKMYNLLATLCIKLKKSEAEAWVKKAFSFQKDNPISLALSKWNYGECYFGIGEKERAINEIEEGLHIFPKHNRIKYVEFMNNCIKLFIDYEEYDEAYNICDEALNLAIDCDNIKLIERSYYLKGTILQKQNKVKEAEMYMNLSLDAILKVGNKEDRYQRYIDMGQMYYRLGEIRDALKYFSLALSLEKTL</sequence>
<dbReference type="PROSITE" id="PS50005">
    <property type="entry name" value="TPR"/>
    <property type="match status" value="2"/>
</dbReference>
<dbReference type="Pfam" id="PF13181">
    <property type="entry name" value="TPR_8"/>
    <property type="match status" value="1"/>
</dbReference>
<dbReference type="Proteomes" id="UP000623681">
    <property type="component" value="Unassembled WGS sequence"/>
</dbReference>
<dbReference type="RefSeq" id="WP_202768117.1">
    <property type="nucleotide sequence ID" value="NZ_JAESWA010000022.1"/>
</dbReference>
<dbReference type="InterPro" id="IPR011990">
    <property type="entry name" value="TPR-like_helical_dom_sf"/>
</dbReference>
<name>A0A937K5J7_9CLOT</name>
<dbReference type="SUPFAM" id="SSF47413">
    <property type="entry name" value="lambda repressor-like DNA-binding domains"/>
    <property type="match status" value="1"/>
</dbReference>
<dbReference type="InterPro" id="IPR001387">
    <property type="entry name" value="Cro/C1-type_HTH"/>
</dbReference>
<feature type="repeat" description="TPR" evidence="1">
    <location>
        <begin position="149"/>
        <end position="182"/>
    </location>
</feature>
<evidence type="ECO:0000256" key="1">
    <source>
        <dbReference type="PROSITE-ProRule" id="PRU00339"/>
    </source>
</evidence>
<proteinExistence type="predicted"/>
<dbReference type="PANTHER" id="PTHR37038">
    <property type="entry name" value="TRANSCRIPTIONAL REGULATOR-RELATED"/>
    <property type="match status" value="1"/>
</dbReference>
<reference evidence="2" key="1">
    <citation type="submission" date="2021-01" db="EMBL/GenBank/DDBJ databases">
        <title>Genome public.</title>
        <authorList>
            <person name="Liu C."/>
            <person name="Sun Q."/>
        </authorList>
    </citation>
    <scope>NUCLEOTIDE SEQUENCE</scope>
    <source>
        <strain evidence="2">YIM B02565</strain>
    </source>
</reference>
<dbReference type="AlphaFoldDB" id="A0A937K5J7"/>
<feature type="repeat" description="TPR" evidence="1">
    <location>
        <begin position="268"/>
        <end position="301"/>
    </location>
</feature>
<organism evidence="2 3">
    <name type="scientific">Clostridium paridis</name>
    <dbReference type="NCBI Taxonomy" id="2803863"/>
    <lineage>
        <taxon>Bacteria</taxon>
        <taxon>Bacillati</taxon>
        <taxon>Bacillota</taxon>
        <taxon>Clostridia</taxon>
        <taxon>Eubacteriales</taxon>
        <taxon>Clostridiaceae</taxon>
        <taxon>Clostridium</taxon>
    </lineage>
</organism>